<proteinExistence type="predicted"/>
<keyword evidence="9" id="KW-1185">Reference proteome</keyword>
<dbReference type="Pfam" id="PF12823">
    <property type="entry name" value="DUF3817"/>
    <property type="match status" value="1"/>
</dbReference>
<evidence type="ECO:0000256" key="3">
    <source>
        <dbReference type="ARBA" id="ARBA00022692"/>
    </source>
</evidence>
<dbReference type="NCBIfam" id="TIGR03954">
    <property type="entry name" value="integ_memb_HG"/>
    <property type="match status" value="1"/>
</dbReference>
<feature type="compositionally biased region" description="Low complexity" evidence="6">
    <location>
        <begin position="196"/>
        <end position="209"/>
    </location>
</feature>
<evidence type="ECO:0000313" key="9">
    <source>
        <dbReference type="Proteomes" id="UP001058271"/>
    </source>
</evidence>
<dbReference type="EMBL" id="CP073721">
    <property type="protein sequence ID" value="UWZ34834.1"/>
    <property type="molecule type" value="Genomic_DNA"/>
</dbReference>
<evidence type="ECO:0000313" key="8">
    <source>
        <dbReference type="EMBL" id="UWZ34834.1"/>
    </source>
</evidence>
<comment type="subcellular location">
    <subcellularLocation>
        <location evidence="1">Cell membrane</location>
        <topology evidence="1">Multi-pass membrane protein</topology>
    </subcellularLocation>
</comment>
<dbReference type="InterPro" id="IPR023845">
    <property type="entry name" value="DUF3817_TM"/>
</dbReference>
<organism evidence="8 9">
    <name type="scientific">Dactylosporangium roseum</name>
    <dbReference type="NCBI Taxonomy" id="47989"/>
    <lineage>
        <taxon>Bacteria</taxon>
        <taxon>Bacillati</taxon>
        <taxon>Actinomycetota</taxon>
        <taxon>Actinomycetes</taxon>
        <taxon>Micromonosporales</taxon>
        <taxon>Micromonosporaceae</taxon>
        <taxon>Dactylosporangium</taxon>
    </lineage>
</organism>
<keyword evidence="2" id="KW-1003">Cell membrane</keyword>
<reference evidence="8" key="1">
    <citation type="submission" date="2021-04" db="EMBL/GenBank/DDBJ databases">
        <title>Biosynthetic gene clusters of Dactylosporangioum roseum.</title>
        <authorList>
            <person name="Hartkoorn R.C."/>
            <person name="Beaudoing E."/>
            <person name="Hot D."/>
            <person name="Moureu S."/>
        </authorList>
    </citation>
    <scope>NUCLEOTIDE SEQUENCE</scope>
    <source>
        <strain evidence="8">NRRL B-16295</strain>
    </source>
</reference>
<keyword evidence="5" id="KW-0472">Membrane</keyword>
<keyword evidence="4" id="KW-1133">Transmembrane helix</keyword>
<evidence type="ECO:0000256" key="5">
    <source>
        <dbReference type="ARBA" id="ARBA00023136"/>
    </source>
</evidence>
<name>A0ABY5YZL1_9ACTN</name>
<accession>A0ABY5YZL1</accession>
<dbReference type="Proteomes" id="UP001058271">
    <property type="component" value="Chromosome"/>
</dbReference>
<evidence type="ECO:0000256" key="1">
    <source>
        <dbReference type="ARBA" id="ARBA00004651"/>
    </source>
</evidence>
<feature type="region of interest" description="Disordered" evidence="6">
    <location>
        <begin position="143"/>
        <end position="162"/>
    </location>
</feature>
<feature type="region of interest" description="Disordered" evidence="6">
    <location>
        <begin position="170"/>
        <end position="209"/>
    </location>
</feature>
<protein>
    <submittedName>
        <fullName evidence="8">DUF3817 domain-containing protein</fullName>
    </submittedName>
</protein>
<evidence type="ECO:0000256" key="2">
    <source>
        <dbReference type="ARBA" id="ARBA00022475"/>
    </source>
</evidence>
<dbReference type="RefSeq" id="WP_260724180.1">
    <property type="nucleotide sequence ID" value="NZ_CP073721.1"/>
</dbReference>
<evidence type="ECO:0000256" key="6">
    <source>
        <dbReference type="SAM" id="MobiDB-lite"/>
    </source>
</evidence>
<evidence type="ECO:0000256" key="4">
    <source>
        <dbReference type="ARBA" id="ARBA00022989"/>
    </source>
</evidence>
<sequence>MLTVEVDAGSVERRLAAGGLLCPGCGDRLAPWGWARERVLRGPAAGTVRVRPRRVCCRRCGTTVAARTVVAFSGRLVTGYNGSTGLEVWRWTTELGVRIFGALHGAAFIAYLTVTLLLADRLRWSITWTTVLALAASVPPFHDPRLRGLGPPDRTARDCHDRRQLTPFASRIRARRGANPTARTTSGESSRDESAAAHAEGAAGAGRRATNLTLTTDANGDFSHAVTVPPATAAGQHTIVALGAAPDGTALLSVALGLALLAVDRVRRGLRARVLPAGCAYNV</sequence>
<gene>
    <name evidence="8" type="ORF">Drose_27085</name>
</gene>
<keyword evidence="3" id="KW-0812">Transmembrane</keyword>
<feature type="domain" description="DUF3817" evidence="7">
    <location>
        <begin position="90"/>
        <end position="141"/>
    </location>
</feature>
<evidence type="ECO:0000259" key="7">
    <source>
        <dbReference type="Pfam" id="PF12823"/>
    </source>
</evidence>